<feature type="region of interest" description="Disordered" evidence="1">
    <location>
        <begin position="1"/>
        <end position="35"/>
    </location>
</feature>
<keyword evidence="3" id="KW-1185">Reference proteome</keyword>
<protein>
    <recommendedName>
        <fullName evidence="4">Cell surface protein</fullName>
    </recommendedName>
</protein>
<accession>A0A017T655</accession>
<evidence type="ECO:0000313" key="2">
    <source>
        <dbReference type="EMBL" id="EYF04753.1"/>
    </source>
</evidence>
<evidence type="ECO:0000313" key="3">
    <source>
        <dbReference type="Proteomes" id="UP000019678"/>
    </source>
</evidence>
<gene>
    <name evidence="2" type="ORF">CAP_4229</name>
</gene>
<feature type="compositionally biased region" description="Gly residues" evidence="1">
    <location>
        <begin position="1"/>
        <end position="10"/>
    </location>
</feature>
<comment type="caution">
    <text evidence="2">The sequence shown here is derived from an EMBL/GenBank/DDBJ whole genome shotgun (WGS) entry which is preliminary data.</text>
</comment>
<evidence type="ECO:0008006" key="4">
    <source>
        <dbReference type="Google" id="ProtNLM"/>
    </source>
</evidence>
<organism evidence="2 3">
    <name type="scientific">Chondromyces apiculatus DSM 436</name>
    <dbReference type="NCBI Taxonomy" id="1192034"/>
    <lineage>
        <taxon>Bacteria</taxon>
        <taxon>Pseudomonadati</taxon>
        <taxon>Myxococcota</taxon>
        <taxon>Polyangia</taxon>
        <taxon>Polyangiales</taxon>
        <taxon>Polyangiaceae</taxon>
        <taxon>Chondromyces</taxon>
    </lineage>
</organism>
<dbReference type="STRING" id="1192034.CAP_4229"/>
<feature type="compositionally biased region" description="Basic and acidic residues" evidence="1">
    <location>
        <begin position="11"/>
        <end position="29"/>
    </location>
</feature>
<evidence type="ECO:0000256" key="1">
    <source>
        <dbReference type="SAM" id="MobiDB-lite"/>
    </source>
</evidence>
<dbReference type="PANTHER" id="PTHR35580">
    <property type="entry name" value="CELL SURFACE GLYCOPROTEIN (S-LAYER PROTEIN)-LIKE PROTEIN"/>
    <property type="match status" value="1"/>
</dbReference>
<dbReference type="AlphaFoldDB" id="A0A017T655"/>
<dbReference type="EMBL" id="ASRX01000030">
    <property type="protein sequence ID" value="EYF04753.1"/>
    <property type="molecule type" value="Genomic_DNA"/>
</dbReference>
<dbReference type="eggNOG" id="COG1520">
    <property type="taxonomic scope" value="Bacteria"/>
</dbReference>
<name>A0A017T655_9BACT</name>
<dbReference type="Proteomes" id="UP000019678">
    <property type="component" value="Unassembled WGS sequence"/>
</dbReference>
<proteinExistence type="predicted"/>
<dbReference type="InterPro" id="IPR052918">
    <property type="entry name" value="Motility_Chemotaxis_Reg"/>
</dbReference>
<dbReference type="PANTHER" id="PTHR35580:SF1">
    <property type="entry name" value="PHYTASE-LIKE DOMAIN-CONTAINING PROTEIN"/>
    <property type="match status" value="1"/>
</dbReference>
<sequence length="584" mass="59972">MMASRGGRGARPGEGRHADQDPRRAEVCDPRPAMSRSTPLRTVARLALAGLFLVPAALPAASCAPVERDFGASTASTSSASGPCETGASCYTGPEGTEGVGACRAGSQVCDGDGYGACEGEILPAVDDCTTPEDEDCDGVAARCPLSTVWARGFLGIYPEGLPRIAVDGEGNVIVVGKFRNTIDFGDGDPLTASIEYAPFIVKLDPEGNVLWSRKISGTGESTIRGLALDVTDRILVTGDFNGEAIFDDTVLTSNQNTTDIFLARFASETGNVDWAYGFGGAGYDNPTGLTVDANGNPVLIGTFSDTLAFGSVSMTTQGNFEAFLAKMSPEGVFGIYARQFSSTGGTVDFSGVAPDRAGGVLVGGRFTGDVTFSDGNTLNSLGQSDGVLARLNSTGTALASRGLGGMGSDRVYDIAGTAENGWVTVGTFEDFADFGGDALEAVMGSSFFVAAYDSSGAHRFSLSFGENELSDHVAALDVDASGNTVVTGYFNHTLVFGDVTYQVQGTPGDDVDAFVLKLDSAGQLVESRAIGSTKVEGAFDVAHDPSGAPVIVGISLGGELDLGTGPLPADPAIPTLFIAKLAP</sequence>
<dbReference type="SUPFAM" id="SSF101898">
    <property type="entry name" value="NHL repeat"/>
    <property type="match status" value="1"/>
</dbReference>
<reference evidence="2 3" key="1">
    <citation type="submission" date="2013-05" db="EMBL/GenBank/DDBJ databases">
        <title>Genome assembly of Chondromyces apiculatus DSM 436.</title>
        <authorList>
            <person name="Sharma G."/>
            <person name="Khatri I."/>
            <person name="Kaur C."/>
            <person name="Mayilraj S."/>
            <person name="Subramanian S."/>
        </authorList>
    </citation>
    <scope>NUCLEOTIDE SEQUENCE [LARGE SCALE GENOMIC DNA]</scope>
    <source>
        <strain evidence="2 3">DSM 436</strain>
    </source>
</reference>